<dbReference type="Pfam" id="PF07716">
    <property type="entry name" value="bZIP_2"/>
    <property type="match status" value="1"/>
</dbReference>
<evidence type="ECO:0000313" key="4">
    <source>
        <dbReference type="EMBL" id="KAH6659251.1"/>
    </source>
</evidence>
<feature type="coiled-coil region" evidence="1">
    <location>
        <begin position="470"/>
        <end position="504"/>
    </location>
</feature>
<name>A0A9P9A191_9PEZI</name>
<feature type="region of interest" description="Disordered" evidence="2">
    <location>
        <begin position="440"/>
        <end position="468"/>
    </location>
</feature>
<dbReference type="RefSeq" id="XP_045963382.1">
    <property type="nucleotide sequence ID" value="XM_046106178.1"/>
</dbReference>
<feature type="region of interest" description="Disordered" evidence="2">
    <location>
        <begin position="206"/>
        <end position="262"/>
    </location>
</feature>
<evidence type="ECO:0000256" key="2">
    <source>
        <dbReference type="SAM" id="MobiDB-lite"/>
    </source>
</evidence>
<dbReference type="Gene3D" id="1.20.5.170">
    <property type="match status" value="1"/>
</dbReference>
<dbReference type="InterPro" id="IPR004827">
    <property type="entry name" value="bZIP"/>
</dbReference>
<feature type="compositionally biased region" description="Low complexity" evidence="2">
    <location>
        <begin position="308"/>
        <end position="317"/>
    </location>
</feature>
<dbReference type="PROSITE" id="PS00036">
    <property type="entry name" value="BZIP_BASIC"/>
    <property type="match status" value="1"/>
</dbReference>
<evidence type="ECO:0000313" key="5">
    <source>
        <dbReference type="Proteomes" id="UP000758603"/>
    </source>
</evidence>
<dbReference type="Proteomes" id="UP000758603">
    <property type="component" value="Unassembled WGS sequence"/>
</dbReference>
<feature type="compositionally biased region" description="Basic and acidic residues" evidence="2">
    <location>
        <begin position="445"/>
        <end position="461"/>
    </location>
</feature>
<feature type="domain" description="BZIP" evidence="3">
    <location>
        <begin position="451"/>
        <end position="465"/>
    </location>
</feature>
<reference evidence="4" key="1">
    <citation type="journal article" date="2021" name="Nat. Commun.">
        <title>Genetic determinants of endophytism in the Arabidopsis root mycobiome.</title>
        <authorList>
            <person name="Mesny F."/>
            <person name="Miyauchi S."/>
            <person name="Thiergart T."/>
            <person name="Pickel B."/>
            <person name="Atanasova L."/>
            <person name="Karlsson M."/>
            <person name="Huettel B."/>
            <person name="Barry K.W."/>
            <person name="Haridas S."/>
            <person name="Chen C."/>
            <person name="Bauer D."/>
            <person name="Andreopoulos W."/>
            <person name="Pangilinan J."/>
            <person name="LaButti K."/>
            <person name="Riley R."/>
            <person name="Lipzen A."/>
            <person name="Clum A."/>
            <person name="Drula E."/>
            <person name="Henrissat B."/>
            <person name="Kohler A."/>
            <person name="Grigoriev I.V."/>
            <person name="Martin F.M."/>
            <person name="Hacquard S."/>
        </authorList>
    </citation>
    <scope>NUCLEOTIDE SEQUENCE</scope>
    <source>
        <strain evidence="4">MPI-SDFR-AT-0073</strain>
    </source>
</reference>
<feature type="compositionally biased region" description="Basic residues" evidence="2">
    <location>
        <begin position="324"/>
        <end position="339"/>
    </location>
</feature>
<feature type="compositionally biased region" description="Polar residues" evidence="2">
    <location>
        <begin position="250"/>
        <end position="261"/>
    </location>
</feature>
<accession>A0A9P9A191</accession>
<protein>
    <recommendedName>
        <fullName evidence="3">BZIP domain-containing protein</fullName>
    </recommendedName>
</protein>
<feature type="region of interest" description="Disordered" evidence="2">
    <location>
        <begin position="308"/>
        <end position="351"/>
    </location>
</feature>
<evidence type="ECO:0000259" key="3">
    <source>
        <dbReference type="PROSITE" id="PS00036"/>
    </source>
</evidence>
<dbReference type="EMBL" id="JAGPXC010000001">
    <property type="protein sequence ID" value="KAH6659251.1"/>
    <property type="molecule type" value="Genomic_DNA"/>
</dbReference>
<feature type="compositionally biased region" description="Polar residues" evidence="2">
    <location>
        <begin position="1"/>
        <end position="22"/>
    </location>
</feature>
<keyword evidence="1" id="KW-0175">Coiled coil</keyword>
<gene>
    <name evidence="4" type="ORF">BKA67DRAFT_652494</name>
</gene>
<proteinExistence type="predicted"/>
<comment type="caution">
    <text evidence="4">The sequence shown here is derived from an EMBL/GenBank/DDBJ whole genome shotgun (WGS) entry which is preliminary data.</text>
</comment>
<dbReference type="GeneID" id="70135069"/>
<dbReference type="GO" id="GO:0003700">
    <property type="term" value="F:DNA-binding transcription factor activity"/>
    <property type="evidence" value="ECO:0007669"/>
    <property type="project" value="InterPro"/>
</dbReference>
<dbReference type="AlphaFoldDB" id="A0A9P9A191"/>
<sequence>MSGNINHNFDPASFSSAHQNDISPDFDLGIAPEDHATGAGGPSDEELFQLILNSEDHPGDPCDSSNMEHFQFILDPEDHAAGGGGSLDHYHFQLTSSPKNPSPAYEDDVPMASIERPSEGDFLQVSGYVGAPSREYPDDVSTTKPEPAPIATLRNTNSFLSEAELAAQKAYINSYGLSQTADMANLAAQITKDLDQRQLDRLTTFDSAEQVQSAQKSAPGYENDTISHDLPSPAEQTNTADQYQCPPNFPLSQYPSPSGQSAGAWYANSAYRAVEQALGNNASPAPERNPALSADSLDRLIARAQRAATIQATTPAPSRETRRTAKRKAQTKPKGKKSHPTPMQCAPLSVSAEPDVKRVKIDVEEDGTPHVILREGEDLSQPVMLAECVARPRDEQLTRPRDGEAPVERVRINSRRSRPPYLPLEDNMTQEERLRRAMRNQEISELDRQDRRSRNNESARRTRERTRKTIADQAATIEAQNSRIQELQDQVAAQQMEMQFLRASESRRTAC</sequence>
<evidence type="ECO:0000256" key="1">
    <source>
        <dbReference type="SAM" id="Coils"/>
    </source>
</evidence>
<organism evidence="4 5">
    <name type="scientific">Truncatella angustata</name>
    <dbReference type="NCBI Taxonomy" id="152316"/>
    <lineage>
        <taxon>Eukaryota</taxon>
        <taxon>Fungi</taxon>
        <taxon>Dikarya</taxon>
        <taxon>Ascomycota</taxon>
        <taxon>Pezizomycotina</taxon>
        <taxon>Sordariomycetes</taxon>
        <taxon>Xylariomycetidae</taxon>
        <taxon>Amphisphaeriales</taxon>
        <taxon>Sporocadaceae</taxon>
        <taxon>Truncatella</taxon>
    </lineage>
</organism>
<feature type="region of interest" description="Disordered" evidence="2">
    <location>
        <begin position="1"/>
        <end position="67"/>
    </location>
</feature>
<dbReference type="OrthoDB" id="10267609at2759"/>
<feature type="compositionally biased region" description="Polar residues" evidence="2">
    <location>
        <begin position="206"/>
        <end position="216"/>
    </location>
</feature>
<keyword evidence="5" id="KW-1185">Reference proteome</keyword>